<dbReference type="SMART" id="SM00903">
    <property type="entry name" value="Flavin_Reduct"/>
    <property type="match status" value="1"/>
</dbReference>
<evidence type="ECO:0000259" key="3">
    <source>
        <dbReference type="SMART" id="SM00903"/>
    </source>
</evidence>
<dbReference type="PANTHER" id="PTHR30466">
    <property type="entry name" value="FLAVIN REDUCTASE"/>
    <property type="match status" value="1"/>
</dbReference>
<dbReference type="InterPro" id="IPR012349">
    <property type="entry name" value="Split_barrel_FMN-bd"/>
</dbReference>
<dbReference type="PANTHER" id="PTHR30466:SF11">
    <property type="entry name" value="FLAVIN-DEPENDENT MONOOXYGENASE, REDUCTASE SUBUNIT HSAB"/>
    <property type="match status" value="1"/>
</dbReference>
<name>A0ABV5N9Y5_9ACTN</name>
<comment type="caution">
    <text evidence="4">The sequence shown here is derived from an EMBL/GenBank/DDBJ whole genome shotgun (WGS) entry which is preliminary data.</text>
</comment>
<dbReference type="GO" id="GO:0016491">
    <property type="term" value="F:oxidoreductase activity"/>
    <property type="evidence" value="ECO:0007669"/>
    <property type="project" value="UniProtKB-KW"/>
</dbReference>
<dbReference type="Proteomes" id="UP001589709">
    <property type="component" value="Unassembled WGS sequence"/>
</dbReference>
<dbReference type="EMBL" id="JBHMCY010000089">
    <property type="protein sequence ID" value="MFB9467061.1"/>
    <property type="molecule type" value="Genomic_DNA"/>
</dbReference>
<proteinExistence type="inferred from homology"/>
<protein>
    <submittedName>
        <fullName evidence="4">Flavin reductase family protein</fullName>
        <ecNumber evidence="4">1.-.-.-</ecNumber>
    </submittedName>
</protein>
<keyword evidence="5" id="KW-1185">Reference proteome</keyword>
<dbReference type="Gene3D" id="2.30.110.10">
    <property type="entry name" value="Electron Transport, Fmn-binding Protein, Chain A"/>
    <property type="match status" value="1"/>
</dbReference>
<evidence type="ECO:0000256" key="2">
    <source>
        <dbReference type="ARBA" id="ARBA00023002"/>
    </source>
</evidence>
<keyword evidence="2 4" id="KW-0560">Oxidoreductase</keyword>
<accession>A0ABV5N9Y5</accession>
<evidence type="ECO:0000256" key="1">
    <source>
        <dbReference type="ARBA" id="ARBA00008898"/>
    </source>
</evidence>
<sequence>MRVHTEETGDGHRLEPARLRHVLGHFCTGIAVITAREDGRPPVGFTCQSFVSLSLEPPLVSFSVSRLSRSWPGIRRAGRFCANILSADQEPLCRRFAAGDGDRFAGVEWWPSPVTGSPRLAGALAWVDCTVEAVHPGGDHRIAVGRVQDLDVTAGEPGPLLFYLARFHRAAPATP</sequence>
<dbReference type="RefSeq" id="WP_381350169.1">
    <property type="nucleotide sequence ID" value="NZ_JBHMCY010000089.1"/>
</dbReference>
<gene>
    <name evidence="4" type="ORF">ACFF45_31340</name>
</gene>
<reference evidence="4 5" key="1">
    <citation type="submission" date="2024-09" db="EMBL/GenBank/DDBJ databases">
        <authorList>
            <person name="Sun Q."/>
            <person name="Mori K."/>
        </authorList>
    </citation>
    <scope>NUCLEOTIDE SEQUENCE [LARGE SCALE GENOMIC DNA]</scope>
    <source>
        <strain evidence="4 5">JCM 6917</strain>
    </source>
</reference>
<evidence type="ECO:0000313" key="4">
    <source>
        <dbReference type="EMBL" id="MFB9467061.1"/>
    </source>
</evidence>
<evidence type="ECO:0000313" key="5">
    <source>
        <dbReference type="Proteomes" id="UP001589709"/>
    </source>
</evidence>
<dbReference type="EC" id="1.-.-.-" evidence="4"/>
<dbReference type="SUPFAM" id="SSF50475">
    <property type="entry name" value="FMN-binding split barrel"/>
    <property type="match status" value="1"/>
</dbReference>
<dbReference type="InterPro" id="IPR002563">
    <property type="entry name" value="Flavin_Rdtase-like_dom"/>
</dbReference>
<feature type="domain" description="Flavin reductase like" evidence="3">
    <location>
        <begin position="23"/>
        <end position="169"/>
    </location>
</feature>
<comment type="similarity">
    <text evidence="1">Belongs to the non-flavoprotein flavin reductase family.</text>
</comment>
<dbReference type="Pfam" id="PF01613">
    <property type="entry name" value="Flavin_Reduct"/>
    <property type="match status" value="1"/>
</dbReference>
<organism evidence="4 5">
    <name type="scientific">Streptomyces cinereospinus</name>
    <dbReference type="NCBI Taxonomy" id="285561"/>
    <lineage>
        <taxon>Bacteria</taxon>
        <taxon>Bacillati</taxon>
        <taxon>Actinomycetota</taxon>
        <taxon>Actinomycetes</taxon>
        <taxon>Kitasatosporales</taxon>
        <taxon>Streptomycetaceae</taxon>
        <taxon>Streptomyces</taxon>
    </lineage>
</organism>
<dbReference type="InterPro" id="IPR050268">
    <property type="entry name" value="NADH-dep_flavin_reductase"/>
</dbReference>